<evidence type="ECO:0000313" key="3">
    <source>
        <dbReference type="Proteomes" id="UP001061302"/>
    </source>
</evidence>
<feature type="region of interest" description="Disordered" evidence="1">
    <location>
        <begin position="1"/>
        <end position="22"/>
    </location>
</feature>
<accession>A0ABY6DIR8</accession>
<proteinExistence type="predicted"/>
<gene>
    <name evidence="2" type="ORF">N8I74_13065</name>
</gene>
<dbReference type="Proteomes" id="UP001061302">
    <property type="component" value="Chromosome"/>
</dbReference>
<evidence type="ECO:0000313" key="2">
    <source>
        <dbReference type="EMBL" id="UXY14242.1"/>
    </source>
</evidence>
<dbReference type="EMBL" id="CP106753">
    <property type="protein sequence ID" value="UXY14242.1"/>
    <property type="molecule type" value="Genomic_DNA"/>
</dbReference>
<protein>
    <submittedName>
        <fullName evidence="2">Uncharacterized protein</fullName>
    </submittedName>
</protein>
<reference evidence="2" key="1">
    <citation type="submission" date="2022-10" db="EMBL/GenBank/DDBJ databases">
        <title>Chitiniphilus purpureus sp. nov., a novel chitin-degrading bacterium isolated from crawfish pond sediment.</title>
        <authorList>
            <person name="Li K."/>
        </authorList>
    </citation>
    <scope>NUCLEOTIDE SEQUENCE</scope>
    <source>
        <strain evidence="2">CD1</strain>
    </source>
</reference>
<evidence type="ECO:0000256" key="1">
    <source>
        <dbReference type="SAM" id="MobiDB-lite"/>
    </source>
</evidence>
<feature type="compositionally biased region" description="Basic and acidic residues" evidence="1">
    <location>
        <begin position="10"/>
        <end position="22"/>
    </location>
</feature>
<keyword evidence="3" id="KW-1185">Reference proteome</keyword>
<name>A0ABY6DIR8_9NEIS</name>
<sequence>MDNPQTGATPEERRVGDRRQQFDQEDAYWRWMNMLLNGNERRTGQDRRSDPSS</sequence>
<organism evidence="2 3">
    <name type="scientific">Chitiniphilus purpureus</name>
    <dbReference type="NCBI Taxonomy" id="2981137"/>
    <lineage>
        <taxon>Bacteria</taxon>
        <taxon>Pseudomonadati</taxon>
        <taxon>Pseudomonadota</taxon>
        <taxon>Betaproteobacteria</taxon>
        <taxon>Neisseriales</taxon>
        <taxon>Chitinibacteraceae</taxon>
        <taxon>Chitiniphilus</taxon>
    </lineage>
</organism>
<dbReference type="RefSeq" id="WP_263123542.1">
    <property type="nucleotide sequence ID" value="NZ_CP106753.1"/>
</dbReference>